<dbReference type="InterPro" id="IPR001810">
    <property type="entry name" value="F-box_dom"/>
</dbReference>
<keyword evidence="3" id="KW-1185">Reference proteome</keyword>
<dbReference type="Pfam" id="PF23622">
    <property type="entry name" value="LRR_At1g61320_AtMIF1"/>
    <property type="match status" value="1"/>
</dbReference>
<evidence type="ECO:0000313" key="2">
    <source>
        <dbReference type="EMBL" id="KAG8388371.1"/>
    </source>
</evidence>
<proteinExistence type="predicted"/>
<dbReference type="Gene3D" id="3.80.10.10">
    <property type="entry name" value="Ribonuclease Inhibitor"/>
    <property type="match status" value="1"/>
</dbReference>
<dbReference type="Pfam" id="PF00646">
    <property type="entry name" value="F-box"/>
    <property type="match status" value="1"/>
</dbReference>
<dbReference type="SUPFAM" id="SSF52047">
    <property type="entry name" value="RNI-like"/>
    <property type="match status" value="1"/>
</dbReference>
<evidence type="ECO:0000313" key="3">
    <source>
        <dbReference type="Proteomes" id="UP000826271"/>
    </source>
</evidence>
<dbReference type="AlphaFoldDB" id="A0AAV6XZJ9"/>
<dbReference type="InterPro" id="IPR053772">
    <property type="entry name" value="At1g61320/At1g61330-like"/>
</dbReference>
<dbReference type="PANTHER" id="PTHR34145">
    <property type="entry name" value="OS02G0105600 PROTEIN"/>
    <property type="match status" value="1"/>
</dbReference>
<sequence length="596" mass="68813">MLWKRICFRNLVKRHHSIRRSRIRLGTNDQKNLILKATGIGRGELGVLGKRKIGHLNVDLNKDRVRKKRKIGVNNGVHDENANVDRISDLPEPIIHHIYAHLRCTKDVMRTSVLSKKWKSMFNSYLVFDFDERWFRVQGGKGKHNRIKARELQKKKFKSYVEKSMSSRLDSVPRIDKFRLYLNNTNNVLGTCMTRWILAALEKNVKELSIDLNTDKKHFFVPPSVFLSSSITSLKLGGFLLFGFTLIKLSNLRVFSIKDSILVNDYVVKKFEQSCPLIEDLRFVNCSGLSRLAISALLKLRRVEIHECGRLICIEIEAPNLETFWFHAKKNQECKINLKGSGNLKILTLKDRKMTDTLFQDCLSKCPLLEKLVLHECINLERLTILSGKLKILALIQCVKLHEVNLDAPNLSSFQYSGQTLPFSSLNILRLCDGKFTFGPSMRTSQFIVEYQKYFGNFDRSKGFKLIVYSNKTLKIYEEPREAHLLPNYFSNLELTASSRSVLTIVDNWLRECHGRNLTLVSPSSELLKEREKEQRREEKKAIFLVPWGGPGGHFWDDGSYDGVKLNFPDQYFTGVSGYCQPYASWWQPYGALAHV</sequence>
<dbReference type="PANTHER" id="PTHR34145:SF28">
    <property type="entry name" value="F-BOX DOMAIN-CONTAINING PROTEIN"/>
    <property type="match status" value="1"/>
</dbReference>
<dbReference type="Proteomes" id="UP000826271">
    <property type="component" value="Unassembled WGS sequence"/>
</dbReference>
<dbReference type="InterPro" id="IPR032675">
    <property type="entry name" value="LRR_dom_sf"/>
</dbReference>
<dbReference type="InterPro" id="IPR036404">
    <property type="entry name" value="Jacalin-like_lectin_dom_sf"/>
</dbReference>
<dbReference type="InterPro" id="IPR055357">
    <property type="entry name" value="LRR_At1g61320_AtMIF1"/>
</dbReference>
<dbReference type="InterPro" id="IPR036047">
    <property type="entry name" value="F-box-like_dom_sf"/>
</dbReference>
<comment type="caution">
    <text evidence="2">The sequence shown here is derived from an EMBL/GenBank/DDBJ whole genome shotgun (WGS) entry which is preliminary data.</text>
</comment>
<protein>
    <recommendedName>
        <fullName evidence="1">F-box domain-containing protein</fullName>
    </recommendedName>
</protein>
<dbReference type="SUPFAM" id="SSF51101">
    <property type="entry name" value="Mannose-binding lectins"/>
    <property type="match status" value="1"/>
</dbReference>
<dbReference type="PROSITE" id="PS50181">
    <property type="entry name" value="FBOX"/>
    <property type="match status" value="1"/>
</dbReference>
<feature type="domain" description="F-box" evidence="1">
    <location>
        <begin position="84"/>
        <end position="137"/>
    </location>
</feature>
<organism evidence="2 3">
    <name type="scientific">Buddleja alternifolia</name>
    <dbReference type="NCBI Taxonomy" id="168488"/>
    <lineage>
        <taxon>Eukaryota</taxon>
        <taxon>Viridiplantae</taxon>
        <taxon>Streptophyta</taxon>
        <taxon>Embryophyta</taxon>
        <taxon>Tracheophyta</taxon>
        <taxon>Spermatophyta</taxon>
        <taxon>Magnoliopsida</taxon>
        <taxon>eudicotyledons</taxon>
        <taxon>Gunneridae</taxon>
        <taxon>Pentapetalae</taxon>
        <taxon>asterids</taxon>
        <taxon>lamiids</taxon>
        <taxon>Lamiales</taxon>
        <taxon>Scrophulariaceae</taxon>
        <taxon>Buddlejeae</taxon>
        <taxon>Buddleja</taxon>
    </lineage>
</organism>
<evidence type="ECO:0000259" key="1">
    <source>
        <dbReference type="PROSITE" id="PS50181"/>
    </source>
</evidence>
<reference evidence="2" key="1">
    <citation type="submission" date="2019-10" db="EMBL/GenBank/DDBJ databases">
        <authorList>
            <person name="Zhang R."/>
            <person name="Pan Y."/>
            <person name="Wang J."/>
            <person name="Ma R."/>
            <person name="Yu S."/>
        </authorList>
    </citation>
    <scope>NUCLEOTIDE SEQUENCE</scope>
    <source>
        <strain evidence="2">LA-IB0</strain>
        <tissue evidence="2">Leaf</tissue>
    </source>
</reference>
<dbReference type="SUPFAM" id="SSF81383">
    <property type="entry name" value="F-box domain"/>
    <property type="match status" value="1"/>
</dbReference>
<name>A0AAV6XZJ9_9LAMI</name>
<gene>
    <name evidence="2" type="ORF">BUALT_Bualt02G0119000</name>
</gene>
<dbReference type="EMBL" id="WHWC01000002">
    <property type="protein sequence ID" value="KAG8388371.1"/>
    <property type="molecule type" value="Genomic_DNA"/>
</dbReference>
<accession>A0AAV6XZJ9</accession>